<sequence>MACFNGIVISLAGGGYKNNRLRSYAKTLDFELLEANVNDGELGADVSLAFRPAVRPTS</sequence>
<gene>
    <name evidence="1" type="ORF">EVOR1521_LOCUS24531</name>
</gene>
<comment type="caution">
    <text evidence="1">The sequence shown here is derived from an EMBL/GenBank/DDBJ whole genome shotgun (WGS) entry which is preliminary data.</text>
</comment>
<keyword evidence="2" id="KW-1185">Reference proteome</keyword>
<evidence type="ECO:0000313" key="2">
    <source>
        <dbReference type="Proteomes" id="UP001178507"/>
    </source>
</evidence>
<dbReference type="EMBL" id="CAUJNA010003412">
    <property type="protein sequence ID" value="CAJ1401365.1"/>
    <property type="molecule type" value="Genomic_DNA"/>
</dbReference>
<dbReference type="Proteomes" id="UP001178507">
    <property type="component" value="Unassembled WGS sequence"/>
</dbReference>
<accession>A0AA36J830</accession>
<organism evidence="1 2">
    <name type="scientific">Effrenium voratum</name>
    <dbReference type="NCBI Taxonomy" id="2562239"/>
    <lineage>
        <taxon>Eukaryota</taxon>
        <taxon>Sar</taxon>
        <taxon>Alveolata</taxon>
        <taxon>Dinophyceae</taxon>
        <taxon>Suessiales</taxon>
        <taxon>Symbiodiniaceae</taxon>
        <taxon>Effrenium</taxon>
    </lineage>
</organism>
<protein>
    <submittedName>
        <fullName evidence="1">Uncharacterized protein</fullName>
    </submittedName>
</protein>
<dbReference type="AlphaFoldDB" id="A0AA36J830"/>
<evidence type="ECO:0000313" key="1">
    <source>
        <dbReference type="EMBL" id="CAJ1401365.1"/>
    </source>
</evidence>
<reference evidence="1" key="1">
    <citation type="submission" date="2023-08" db="EMBL/GenBank/DDBJ databases">
        <authorList>
            <person name="Chen Y."/>
            <person name="Shah S."/>
            <person name="Dougan E. K."/>
            <person name="Thang M."/>
            <person name="Chan C."/>
        </authorList>
    </citation>
    <scope>NUCLEOTIDE SEQUENCE</scope>
</reference>
<proteinExistence type="predicted"/>
<name>A0AA36J830_9DINO</name>